<accession>A0A368X853</accession>
<dbReference type="OrthoDB" id="3578967at2"/>
<evidence type="ECO:0000313" key="2">
    <source>
        <dbReference type="Proteomes" id="UP000252585"/>
    </source>
</evidence>
<dbReference type="RefSeq" id="WP_114354022.1">
    <property type="nucleotide sequence ID" value="NZ_QPJJ01000015.1"/>
</dbReference>
<reference evidence="1 2" key="1">
    <citation type="submission" date="2018-07" db="EMBL/GenBank/DDBJ databases">
        <title>Genomic Encyclopedia of Type Strains, Phase IV (KMG-IV): sequencing the most valuable type-strain genomes for metagenomic binning, comparative biology and taxonomic classification.</title>
        <authorList>
            <person name="Goeker M."/>
        </authorList>
    </citation>
    <scope>NUCLEOTIDE SEQUENCE [LARGE SCALE GENOMIC DNA]</scope>
    <source>
        <strain evidence="1 2">DSM 27696</strain>
    </source>
</reference>
<proteinExistence type="predicted"/>
<organism evidence="1 2">
    <name type="scientific">Saliterribacillus persicus</name>
    <dbReference type="NCBI Taxonomy" id="930114"/>
    <lineage>
        <taxon>Bacteria</taxon>
        <taxon>Bacillati</taxon>
        <taxon>Bacillota</taxon>
        <taxon>Bacilli</taxon>
        <taxon>Bacillales</taxon>
        <taxon>Bacillaceae</taxon>
        <taxon>Saliterribacillus</taxon>
    </lineage>
</organism>
<dbReference type="Proteomes" id="UP000252585">
    <property type="component" value="Unassembled WGS sequence"/>
</dbReference>
<gene>
    <name evidence="1" type="ORF">DFR57_1154</name>
</gene>
<name>A0A368X853_9BACI</name>
<sequence>MLDRKFDLLKAFPVKLKEDVTVVLNMINQSDKLDFSDSFEVDFSGSTLNIPERIYYNEPSLSQYNSLSDKQQVILNCLFTRHHDGYIRELNLKQIIHKCNDYNWIIPYLIRITGEYVIEILQVIKANLDKVDKGIIKEFITENPIFYNTTESRVVSYWDSYYRNNYPNKEDYVGYEIIKYFNS</sequence>
<protein>
    <submittedName>
        <fullName evidence="1">Uncharacterized protein</fullName>
    </submittedName>
</protein>
<comment type="caution">
    <text evidence="1">The sequence shown here is derived from an EMBL/GenBank/DDBJ whole genome shotgun (WGS) entry which is preliminary data.</text>
</comment>
<dbReference type="EMBL" id="QPJJ01000015">
    <property type="protein sequence ID" value="RCW63879.1"/>
    <property type="molecule type" value="Genomic_DNA"/>
</dbReference>
<evidence type="ECO:0000313" key="1">
    <source>
        <dbReference type="EMBL" id="RCW63879.1"/>
    </source>
</evidence>
<keyword evidence="2" id="KW-1185">Reference proteome</keyword>
<dbReference type="AlphaFoldDB" id="A0A368X853"/>